<dbReference type="Proteomes" id="UP000199579">
    <property type="component" value="Unassembled WGS sequence"/>
</dbReference>
<feature type="compositionally biased region" description="Basic and acidic residues" evidence="1">
    <location>
        <begin position="420"/>
        <end position="447"/>
    </location>
</feature>
<feature type="region of interest" description="Disordered" evidence="1">
    <location>
        <begin position="504"/>
        <end position="523"/>
    </location>
</feature>
<feature type="non-terminal residue" evidence="2">
    <location>
        <position position="523"/>
    </location>
</feature>
<name>A0A1I4J2Q5_9GAMM</name>
<sequence>MAQKIEVVIDGKNNAGKAIEEAGTDLQRLGDTAASVAGAIGGVLSVGAFAGWIKGSIDTAAEIEKLARLANTSTTQFQQWAVAARTVGIDYEGLSTILEDTTEKIGDFLQSGGGEMADFFDGIAPQIGVTAEQFKDLSGADALLLFVDSLEKAGLSQAEMTFYLKGVSDELTTLLPLLQNGGAGIKAWTEEAERMGLILSHETIAQAANFNKQLGVLGTAVDNIGLQIAAGMLPTLEEMSGFLLEMAKDTDVASTAAEVFGTSLKILATLAIGTGSTLARVGRDIGALAAAATAAASGEFAQASEILRMATADNLKSAAAAEEAIRKLWSGEYRQAGERAAEASEKISSGQKKIAEAAEAAATLAAKQQAGVKGLNDELDKERDNLNELGKEQEVINKLKELNIDLSSKEAKQVIEKAKLADSEKKASEAKKKAEQEAESATKKRAQDQAQQYKQQESYVAGLEKQAATLGLTADQVRAYELAEKSLSGALNDRAQAALAVLAAQEKQQQADRNASTNAGLQA</sequence>
<dbReference type="EMBL" id="FOSX01000192">
    <property type="protein sequence ID" value="SFL60902.1"/>
    <property type="molecule type" value="Genomic_DNA"/>
</dbReference>
<reference evidence="2 3" key="1">
    <citation type="submission" date="2016-10" db="EMBL/GenBank/DDBJ databases">
        <authorList>
            <person name="de Groot N.N."/>
        </authorList>
    </citation>
    <scope>NUCLEOTIDE SEQUENCE [LARGE SCALE GENOMIC DNA]</scope>
    <source>
        <strain evidence="2 3">DSM 381</strain>
    </source>
</reference>
<evidence type="ECO:0000256" key="1">
    <source>
        <dbReference type="SAM" id="MobiDB-lite"/>
    </source>
</evidence>
<dbReference type="AlphaFoldDB" id="A0A1I4J2Q5"/>
<feature type="compositionally biased region" description="Polar residues" evidence="1">
    <location>
        <begin position="512"/>
        <end position="523"/>
    </location>
</feature>
<accession>A0A1I4J2Q5</accession>
<organism evidence="2 3">
    <name type="scientific">Azotobacter beijerinckii</name>
    <dbReference type="NCBI Taxonomy" id="170623"/>
    <lineage>
        <taxon>Bacteria</taxon>
        <taxon>Pseudomonadati</taxon>
        <taxon>Pseudomonadota</taxon>
        <taxon>Gammaproteobacteria</taxon>
        <taxon>Pseudomonadales</taxon>
        <taxon>Pseudomonadaceae</taxon>
        <taxon>Azotobacter</taxon>
    </lineage>
</organism>
<feature type="region of interest" description="Disordered" evidence="1">
    <location>
        <begin position="420"/>
        <end position="451"/>
    </location>
</feature>
<evidence type="ECO:0000313" key="3">
    <source>
        <dbReference type="Proteomes" id="UP000199579"/>
    </source>
</evidence>
<protein>
    <submittedName>
        <fullName evidence="2">Uncharacterized protein</fullName>
    </submittedName>
</protein>
<evidence type="ECO:0000313" key="2">
    <source>
        <dbReference type="EMBL" id="SFL60902.1"/>
    </source>
</evidence>
<gene>
    <name evidence="2" type="ORF">SAMN04244574_04753</name>
</gene>
<proteinExistence type="predicted"/>